<name>A0ACC1THH9_9AGAR</name>
<evidence type="ECO:0000313" key="2">
    <source>
        <dbReference type="Proteomes" id="UP001163835"/>
    </source>
</evidence>
<reference evidence="1" key="1">
    <citation type="submission" date="2022-09" db="EMBL/GenBank/DDBJ databases">
        <title>A Global Phylogenomic Analysis of the Shiitake Genus Lentinula.</title>
        <authorList>
            <consortium name="DOE Joint Genome Institute"/>
            <person name="Sierra-Patev S."/>
            <person name="Min B."/>
            <person name="Naranjo-Ortiz M."/>
            <person name="Looney B."/>
            <person name="Konkel Z."/>
            <person name="Slot J.C."/>
            <person name="Sakamoto Y."/>
            <person name="Steenwyk J.L."/>
            <person name="Rokas A."/>
            <person name="Carro J."/>
            <person name="Camarero S."/>
            <person name="Ferreira P."/>
            <person name="Molpeceres G."/>
            <person name="Ruiz-Duenas F.J."/>
            <person name="Serrano A."/>
            <person name="Henrissat B."/>
            <person name="Drula E."/>
            <person name="Hughes K.W."/>
            <person name="Mata J.L."/>
            <person name="Ishikawa N.K."/>
            <person name="Vargas-Isla R."/>
            <person name="Ushijima S."/>
            <person name="Smith C.A."/>
            <person name="Ahrendt S."/>
            <person name="Andreopoulos W."/>
            <person name="He G."/>
            <person name="Labutti K."/>
            <person name="Lipzen A."/>
            <person name="Ng V."/>
            <person name="Riley R."/>
            <person name="Sandor L."/>
            <person name="Barry K."/>
            <person name="Martinez A.T."/>
            <person name="Xiao Y."/>
            <person name="Gibbons J.G."/>
            <person name="Terashima K."/>
            <person name="Grigoriev I.V."/>
            <person name="Hibbett D.S."/>
        </authorList>
    </citation>
    <scope>NUCLEOTIDE SEQUENCE</scope>
    <source>
        <strain evidence="1">TMI1499</strain>
    </source>
</reference>
<proteinExistence type="predicted"/>
<evidence type="ECO:0000313" key="1">
    <source>
        <dbReference type="EMBL" id="KAJ3804220.1"/>
    </source>
</evidence>
<keyword evidence="2" id="KW-1185">Reference proteome</keyword>
<sequence length="464" mass="53635">IIDGSFSTKEKSRRLISRIVNLLSTKLELGSPMISLYLLKNPDHYTSHNFIPFYWKTYVSTARSFFGENDSTSEPKLILTKRWDKIVGLSSSLDYTHRPVLHVNYTLYNWVCSFYKVAKRKSKDEVLSDHETEFKSSKSVKSTKGLPFLVGHPLIETHVISTRRNSSMTVPNFIGALPRPNKDDREYYCCTMLILFCPWRTGEDLKKKDQSWHEAFEAYDFCEQSQLYMKNMNIRFECLDACDDFRAQLKSVKLDITKLPSSIPIQLHADLVNKLDGSHSDMNSSDIEDIGHNYDQYTEDKKGNFFLRRESAMRAMKDMLFNIGWVIPLTGSVQSKSITTCSPILLPKEKPQHWDLILKGMRDQVLATQDKDRGLPSSNYNEMINDPGKYRPNIVEICDKHYFDKLGIDYGSIKELTLNIIKCHNLNNEQERAFRIIAQHSAGLVSEPLYMYIGGVTKRQRRSD</sequence>
<comment type="caution">
    <text evidence="1">The sequence shown here is derived from an EMBL/GenBank/DDBJ whole genome shotgun (WGS) entry which is preliminary data.</text>
</comment>
<protein>
    <submittedName>
        <fullName evidence="1">Uncharacterized protein</fullName>
    </submittedName>
</protein>
<gene>
    <name evidence="1" type="ORF">F5876DRAFT_53656</name>
</gene>
<dbReference type="Proteomes" id="UP001163835">
    <property type="component" value="Unassembled WGS sequence"/>
</dbReference>
<feature type="non-terminal residue" evidence="1">
    <location>
        <position position="1"/>
    </location>
</feature>
<accession>A0ACC1THH9</accession>
<dbReference type="EMBL" id="MU796182">
    <property type="protein sequence ID" value="KAJ3804220.1"/>
    <property type="molecule type" value="Genomic_DNA"/>
</dbReference>
<organism evidence="1 2">
    <name type="scientific">Lentinula aff. lateritia</name>
    <dbReference type="NCBI Taxonomy" id="2804960"/>
    <lineage>
        <taxon>Eukaryota</taxon>
        <taxon>Fungi</taxon>
        <taxon>Dikarya</taxon>
        <taxon>Basidiomycota</taxon>
        <taxon>Agaricomycotina</taxon>
        <taxon>Agaricomycetes</taxon>
        <taxon>Agaricomycetidae</taxon>
        <taxon>Agaricales</taxon>
        <taxon>Marasmiineae</taxon>
        <taxon>Omphalotaceae</taxon>
        <taxon>Lentinula</taxon>
    </lineage>
</organism>